<comment type="pathway">
    <text evidence="14">Amino-acid biosynthesis.</text>
</comment>
<keyword evidence="11" id="KW-0411">Iron-sulfur</keyword>
<dbReference type="InterPro" id="IPR036485">
    <property type="entry name" value="Glu_synth_asu_C_sf"/>
</dbReference>
<dbReference type="InterPro" id="IPR050711">
    <property type="entry name" value="ET-N_metabolism_enzyme"/>
</dbReference>
<dbReference type="Pfam" id="PF00310">
    <property type="entry name" value="GATase_2"/>
    <property type="match status" value="1"/>
</dbReference>
<dbReference type="Gene3D" id="3.60.20.10">
    <property type="entry name" value="Glutamine Phosphoribosylpyrophosphate, subunit 1, domain 1"/>
    <property type="match status" value="1"/>
</dbReference>
<dbReference type="EMBL" id="CP002444">
    <property type="protein sequence ID" value="ADU96300.1"/>
    <property type="molecule type" value="Genomic_DNA"/>
</dbReference>
<evidence type="ECO:0000259" key="15">
    <source>
        <dbReference type="PROSITE" id="PS51278"/>
    </source>
</evidence>
<dbReference type="eggNOG" id="COG0070">
    <property type="taxonomic scope" value="Bacteria"/>
</dbReference>
<keyword evidence="4" id="KW-0028">Amino-acid biosynthesis</keyword>
<dbReference type="SUPFAM" id="SSF69336">
    <property type="entry name" value="Alpha subunit of glutamate synthase, C-terminal domain"/>
    <property type="match status" value="1"/>
</dbReference>
<dbReference type="HOGENOM" id="CLU_000422_8_2_0"/>
<dbReference type="GO" id="GO:0046872">
    <property type="term" value="F:metal ion binding"/>
    <property type="evidence" value="ECO:0007669"/>
    <property type="project" value="UniProtKB-KW"/>
</dbReference>
<sequence>MGNFHKDSCGVGFIANFKGERSYRVIDRALAAVSNLTHRGATLADGRTGDGSGILFQVPHDFFSKEARRLSPDFKATEVAVGTFFLSGSVDEALELIESEVKAVLGDAVLRDVPIDPSQCGEIARRSLPKIVQVIAPASTPVEEYVLRRRLEKGLKSIDRRNYVVSLSSRLVVYKGMLLAPDLKRFFLDLRCEELTSSFAIFHQRYSTNTNPEWRLAQPLRFIAHNGEINTITANRNLIKALEPILSTPALGERIKEVLPLVEFDESDSASLDRVYELMVVAGIDPATAITVLIPPAYELLTHLTGEERAFFEYASLLMKPWDGPAAIAFTDGTVVGGKLDRNGLRPARFVVTEGGDVIFGSEVGMVEVPESEVVRFGRLMPGEIFTVNVETGEFKDNDEILSEIASELRVEREVRRKLYRLKGKKKVEPRVREGLGRELVKFCYSTEDLEEVVEYMAEMGKEPVFSMGDDTPIPNLLDRPYLLFRHFKQRFAQVTNPPIDPIREKAVMSLKLRLGAKVNFLELSGKLRRRIEVDSPLLTPSEFEEIKGTEFLNVKEFKLEFREDETLREGLKRLFESVKRAILEENVEIIILSDRDVELPIPSLLATSGLCAFLEREKLLHRVSLVVETGEVRDTHQTAALVAFGASAVHPYLVFEYLKSKEVELNKPYSELEANYKEAVNAGLLKIMSKMGISVISSYHRSHLFDILGIGREVVEEFFPHTASPVDGIGLEEIEQTVRERVKLSKELHEPSPSGELKFRPGGIHHSWSPKVVAGIFKAAKSGSYEEFRKVVEEVLKRPTYLRDLLEIKSDREPIPIDQVEPVESIVKRLMVPGMSIGALSKVAHEVIAEAMNILGSKSCSGEGGEDPARYGTIKNSKIKQVASGRFGVTPAYLASAEEIEIKIAQGAKPGEGGHLPGHKVTPYIASLRYSVPGVALISPPPHHDIYSIEDLAQLIYDLKLANPEARIAVKLVSEVGVGTVACGVAKAKADIVQVSGASGGTGASPLSSIKGAGLPWEVGLAETQKELIQNELRESVGLRVDGGFKIGRDVVIAALLGAEEFGFGTAAMIAEGCVMDRDCHTNRCPVGIATQDEKRIKKFRGAVETVVNYFKLVAEDIRRILAQMGYRSLDEIIGRTDLLAENTELKERYPLARKLNLSFITGVPAYRLKRKELPYNPVVSKLNEQIVKDVLPHLKKGERVFKEYPIKNTDRSVGVSLAYHIVKLFGNEGLPTNLVHLRFKGVAGQSFGAFLPSGVLLEVVGEANDYVAKGLGGGIVVLHFPEEFRGNPTENVIAGNTILYGATGGALFASGVVGERFAVRNSGAVAVVEGAGQHACEYMVRGIVVILGSVGKNLGAGMTGGTAFVLDPEIEEKINRDYVEVRRLNRQDIDVLTSLLMKHYKFTKSPTAARVLENRALLESIRKVVPIGVKELELKVSGEDKLPD</sequence>
<dbReference type="InterPro" id="IPR017932">
    <property type="entry name" value="GATase_2_dom"/>
</dbReference>
<dbReference type="RefSeq" id="WP_013537086.1">
    <property type="nucleotide sequence ID" value="NC_014926.1"/>
</dbReference>
<protein>
    <submittedName>
        <fullName evidence="16">Glutamate synthase (Ferredoxin)</fullName>
        <ecNumber evidence="16">1.4.7.1</ecNumber>
    </submittedName>
</protein>
<keyword evidence="9 16" id="KW-0560">Oxidoreductase</keyword>
<keyword evidence="6" id="KW-0288">FMN</keyword>
<proteinExistence type="inferred from homology"/>
<gene>
    <name evidence="16" type="ordered locus">Theam_0327</name>
</gene>
<dbReference type="NCBIfam" id="NF008730">
    <property type="entry name" value="PRK11750.1"/>
    <property type="match status" value="1"/>
</dbReference>
<dbReference type="InterPro" id="IPR002489">
    <property type="entry name" value="Glu_synth_asu_C"/>
</dbReference>
<feature type="domain" description="Glutamine amidotransferase type-2" evidence="15">
    <location>
        <begin position="9"/>
        <end position="391"/>
    </location>
</feature>
<dbReference type="eggNOG" id="COG0069">
    <property type="taxonomic scope" value="Bacteria"/>
</dbReference>
<dbReference type="Pfam" id="PF01493">
    <property type="entry name" value="GXGXG"/>
    <property type="match status" value="1"/>
</dbReference>
<evidence type="ECO:0000256" key="1">
    <source>
        <dbReference type="ARBA" id="ARBA00001917"/>
    </source>
</evidence>
<comment type="similarity">
    <text evidence="3">Belongs to the glutamate synthase family.</text>
</comment>
<comment type="cofactor">
    <cofactor evidence="2">
        <name>[3Fe-4S] cluster</name>
        <dbReference type="ChEBI" id="CHEBI:21137"/>
    </cofactor>
</comment>
<keyword evidence="5" id="KW-0285">Flavoprotein</keyword>
<dbReference type="SUPFAM" id="SSF51395">
    <property type="entry name" value="FMN-linked oxidoreductases"/>
    <property type="match status" value="1"/>
</dbReference>
<evidence type="ECO:0000256" key="10">
    <source>
        <dbReference type="ARBA" id="ARBA00023004"/>
    </source>
</evidence>
<keyword evidence="12" id="KW-0314">Glutamate biosynthesis</keyword>
<evidence type="ECO:0000313" key="16">
    <source>
        <dbReference type="EMBL" id="ADU96300.1"/>
    </source>
</evidence>
<dbReference type="MEROPS" id="C44.003"/>
<dbReference type="Proteomes" id="UP000006362">
    <property type="component" value="Chromosome"/>
</dbReference>
<keyword evidence="17" id="KW-1185">Reference proteome</keyword>
<evidence type="ECO:0000256" key="14">
    <source>
        <dbReference type="ARBA" id="ARBA00029440"/>
    </source>
</evidence>
<organism evidence="16 17">
    <name type="scientific">Thermovibrio ammonificans (strain DSM 15698 / JCM 12110 / HB-1)</name>
    <dbReference type="NCBI Taxonomy" id="648996"/>
    <lineage>
        <taxon>Bacteria</taxon>
        <taxon>Pseudomonadati</taxon>
        <taxon>Aquificota</taxon>
        <taxon>Aquificia</taxon>
        <taxon>Desulfurobacteriales</taxon>
        <taxon>Desulfurobacteriaceae</taxon>
        <taxon>Thermovibrio</taxon>
    </lineage>
</organism>
<dbReference type="EC" id="1.4.7.1" evidence="16"/>
<evidence type="ECO:0000256" key="6">
    <source>
        <dbReference type="ARBA" id="ARBA00022643"/>
    </source>
</evidence>
<dbReference type="PANTHER" id="PTHR11938:SF133">
    <property type="entry name" value="GLUTAMATE SYNTHASE (NADH)"/>
    <property type="match status" value="1"/>
</dbReference>
<dbReference type="Pfam" id="PF01645">
    <property type="entry name" value="Glu_synthase"/>
    <property type="match status" value="1"/>
</dbReference>
<dbReference type="PANTHER" id="PTHR11938">
    <property type="entry name" value="FAD NADPH DEHYDROGENASE/OXIDOREDUCTASE"/>
    <property type="match status" value="1"/>
</dbReference>
<keyword evidence="8" id="KW-0315">Glutamine amidotransferase</keyword>
<evidence type="ECO:0000256" key="8">
    <source>
        <dbReference type="ARBA" id="ARBA00022962"/>
    </source>
</evidence>
<evidence type="ECO:0000256" key="4">
    <source>
        <dbReference type="ARBA" id="ARBA00022605"/>
    </source>
</evidence>
<keyword evidence="10" id="KW-0408">Iron</keyword>
<dbReference type="GO" id="GO:0016041">
    <property type="term" value="F:glutamate synthase (ferredoxin) activity"/>
    <property type="evidence" value="ECO:0007669"/>
    <property type="project" value="UniProtKB-EC"/>
</dbReference>
<dbReference type="PROSITE" id="PS51278">
    <property type="entry name" value="GATASE_TYPE_2"/>
    <property type="match status" value="1"/>
</dbReference>
<accession>E8T4G5</accession>
<dbReference type="eggNOG" id="COG0067">
    <property type="taxonomic scope" value="Bacteria"/>
</dbReference>
<name>E8T4G5_THEA1</name>
<dbReference type="Gene3D" id="3.20.20.70">
    <property type="entry name" value="Aldolase class I"/>
    <property type="match status" value="2"/>
</dbReference>
<comment type="cofactor">
    <cofactor evidence="1">
        <name>FMN</name>
        <dbReference type="ChEBI" id="CHEBI:58210"/>
    </cofactor>
</comment>
<dbReference type="CDD" id="cd00713">
    <property type="entry name" value="GltS"/>
    <property type="match status" value="1"/>
</dbReference>
<dbReference type="KEGG" id="tam:Theam_0327"/>
<dbReference type="STRING" id="648996.Theam_0327"/>
<dbReference type="InterPro" id="IPR029055">
    <property type="entry name" value="Ntn_hydrolases_N"/>
</dbReference>
<evidence type="ECO:0000313" key="17">
    <source>
        <dbReference type="Proteomes" id="UP000006362"/>
    </source>
</evidence>
<keyword evidence="13" id="KW-0003">3Fe-4S</keyword>
<dbReference type="GO" id="GO:0019676">
    <property type="term" value="P:ammonia assimilation cycle"/>
    <property type="evidence" value="ECO:0007669"/>
    <property type="project" value="TreeGrafter"/>
</dbReference>
<dbReference type="GO" id="GO:0006537">
    <property type="term" value="P:glutamate biosynthetic process"/>
    <property type="evidence" value="ECO:0007669"/>
    <property type="project" value="UniProtKB-KW"/>
</dbReference>
<reference evidence="16" key="1">
    <citation type="submission" date="2011-01" db="EMBL/GenBank/DDBJ databases">
        <title>Complete sequence of chromosome of Thermovibrio ammonificans HB-1.</title>
        <authorList>
            <consortium name="US DOE Joint Genome Institute"/>
            <person name="Lucas S."/>
            <person name="Copeland A."/>
            <person name="Lapidus A."/>
            <person name="Cheng J.-F."/>
            <person name="Goodwin L."/>
            <person name="Pitluck S."/>
            <person name="Davenport K."/>
            <person name="Detter J.C."/>
            <person name="Han C."/>
            <person name="Tapia R."/>
            <person name="Land M."/>
            <person name="Hauser L."/>
            <person name="Kyrpides N."/>
            <person name="Ivanova N."/>
            <person name="Ovchinnikova G."/>
            <person name="Vetriani C."/>
            <person name="Woyke T."/>
        </authorList>
    </citation>
    <scope>NUCLEOTIDE SEQUENCE [LARGE SCALE GENOMIC DNA]</scope>
    <source>
        <strain evidence="16">HB-1</strain>
    </source>
</reference>
<evidence type="ECO:0000256" key="11">
    <source>
        <dbReference type="ARBA" id="ARBA00023014"/>
    </source>
</evidence>
<keyword evidence="7" id="KW-0479">Metal-binding</keyword>
<evidence type="ECO:0000256" key="9">
    <source>
        <dbReference type="ARBA" id="ARBA00023002"/>
    </source>
</evidence>
<evidence type="ECO:0000256" key="2">
    <source>
        <dbReference type="ARBA" id="ARBA00001927"/>
    </source>
</evidence>
<dbReference type="InterPro" id="IPR002932">
    <property type="entry name" value="Glu_synthdom"/>
</dbReference>
<evidence type="ECO:0000256" key="12">
    <source>
        <dbReference type="ARBA" id="ARBA00023164"/>
    </source>
</evidence>
<evidence type="ECO:0000256" key="3">
    <source>
        <dbReference type="ARBA" id="ARBA00009716"/>
    </source>
</evidence>
<dbReference type="Pfam" id="PF04898">
    <property type="entry name" value="Glu_syn_central"/>
    <property type="match status" value="1"/>
</dbReference>
<dbReference type="OrthoDB" id="9758182at2"/>
<evidence type="ECO:0000256" key="13">
    <source>
        <dbReference type="ARBA" id="ARBA00023291"/>
    </source>
</evidence>
<dbReference type="InterPro" id="IPR013785">
    <property type="entry name" value="Aldolase_TIM"/>
</dbReference>
<dbReference type="GO" id="GO:0051538">
    <property type="term" value="F:3 iron, 4 sulfur cluster binding"/>
    <property type="evidence" value="ECO:0007669"/>
    <property type="project" value="UniProtKB-KW"/>
</dbReference>
<dbReference type="Gene3D" id="2.160.20.60">
    <property type="entry name" value="Glutamate synthase, alpha subunit, C-terminal domain"/>
    <property type="match status" value="1"/>
</dbReference>
<dbReference type="CDD" id="cd02808">
    <property type="entry name" value="GltS_FMN"/>
    <property type="match status" value="1"/>
</dbReference>
<evidence type="ECO:0000256" key="7">
    <source>
        <dbReference type="ARBA" id="ARBA00022723"/>
    </source>
</evidence>
<evidence type="ECO:0000256" key="5">
    <source>
        <dbReference type="ARBA" id="ARBA00022630"/>
    </source>
</evidence>
<dbReference type="InterPro" id="IPR006982">
    <property type="entry name" value="Glu_synth_centr_N"/>
</dbReference>
<dbReference type="SUPFAM" id="SSF56235">
    <property type="entry name" value="N-terminal nucleophile aminohydrolases (Ntn hydrolases)"/>
    <property type="match status" value="1"/>
</dbReference>